<feature type="domain" description="Amidohydrolase-related" evidence="2">
    <location>
        <begin position="10"/>
        <end position="317"/>
    </location>
</feature>
<dbReference type="SUPFAM" id="SSF51556">
    <property type="entry name" value="Metallo-dependent hydrolases"/>
    <property type="match status" value="1"/>
</dbReference>
<dbReference type="EMBL" id="AP023359">
    <property type="protein sequence ID" value="BCJ69085.1"/>
    <property type="molecule type" value="Genomic_DNA"/>
</dbReference>
<dbReference type="AlphaFoldDB" id="A0A810NCQ1"/>
<dbReference type="GO" id="GO:0016831">
    <property type="term" value="F:carboxy-lyase activity"/>
    <property type="evidence" value="ECO:0007669"/>
    <property type="project" value="InterPro"/>
</dbReference>
<dbReference type="InterPro" id="IPR032466">
    <property type="entry name" value="Metal_Hydrolase"/>
</dbReference>
<dbReference type="InterPro" id="IPR032465">
    <property type="entry name" value="ACMSD"/>
</dbReference>
<evidence type="ECO:0000313" key="4">
    <source>
        <dbReference type="Proteomes" id="UP000680866"/>
    </source>
</evidence>
<dbReference type="PANTHER" id="PTHR21240">
    <property type="entry name" value="2-AMINO-3-CARBOXYLMUCONATE-6-SEMIALDEHYDE DECARBOXYLASE"/>
    <property type="match status" value="1"/>
</dbReference>
<evidence type="ECO:0000256" key="1">
    <source>
        <dbReference type="ARBA" id="ARBA00023239"/>
    </source>
</evidence>
<dbReference type="Proteomes" id="UP000680866">
    <property type="component" value="Chromosome"/>
</dbReference>
<accession>A0A810NCQ1</accession>
<dbReference type="KEGG" id="pry:Prubr_61060"/>
<dbReference type="PANTHER" id="PTHR21240:SF28">
    <property type="entry name" value="ISO-OROTATE DECARBOXYLASE (EUROFUNG)"/>
    <property type="match status" value="1"/>
</dbReference>
<evidence type="ECO:0000259" key="2">
    <source>
        <dbReference type="Pfam" id="PF04909"/>
    </source>
</evidence>
<protein>
    <submittedName>
        <fullName evidence="3">Amidohydrolase</fullName>
    </submittedName>
</protein>
<name>A0A810NCQ1_9ACTN</name>
<keyword evidence="4" id="KW-1185">Reference proteome</keyword>
<dbReference type="RefSeq" id="WP_212818206.1">
    <property type="nucleotide sequence ID" value="NZ_AP023359.1"/>
</dbReference>
<dbReference type="GO" id="GO:0005737">
    <property type="term" value="C:cytoplasm"/>
    <property type="evidence" value="ECO:0007669"/>
    <property type="project" value="TreeGrafter"/>
</dbReference>
<sequence length="324" mass="33886">MPETDSPAIVDFHVHYVDPAHPPALWANARPEIAKLRERTVRRIVDIDDVLESAAAGSITTRVLNAPPSLVAPAGTVLPADTVRAINDHLARQVADHPGRLLGLATVDAWQGEQAADELRRAVTELGLSGAVLDAAADGGDRLLDDPAALPTLRAAEELGVPLFVHPINPRGFTEQLEGVGRAGTLLARGAIDAASLLALLNSRILDDLPGLRVVIPLIGAPALLLGTFTGLVERISRHAPDHLRRHVYVDTMGFDPASIRYLVDVVGADHVLVGSDSPIVAESIDRVDVLAALAAAGLDEPGVVAVAGGNARRLLGVPETVAA</sequence>
<proteinExistence type="predicted"/>
<dbReference type="InterPro" id="IPR006680">
    <property type="entry name" value="Amidohydro-rel"/>
</dbReference>
<dbReference type="Pfam" id="PF04909">
    <property type="entry name" value="Amidohydro_2"/>
    <property type="match status" value="1"/>
</dbReference>
<organism evidence="3 4">
    <name type="scientific">Polymorphospora rubra</name>
    <dbReference type="NCBI Taxonomy" id="338584"/>
    <lineage>
        <taxon>Bacteria</taxon>
        <taxon>Bacillati</taxon>
        <taxon>Actinomycetota</taxon>
        <taxon>Actinomycetes</taxon>
        <taxon>Micromonosporales</taxon>
        <taxon>Micromonosporaceae</taxon>
        <taxon>Polymorphospora</taxon>
    </lineage>
</organism>
<keyword evidence="1" id="KW-0456">Lyase</keyword>
<dbReference type="Gene3D" id="3.20.20.140">
    <property type="entry name" value="Metal-dependent hydrolases"/>
    <property type="match status" value="1"/>
</dbReference>
<gene>
    <name evidence="3" type="ORF">Prubr_61060</name>
</gene>
<dbReference type="GO" id="GO:0019748">
    <property type="term" value="P:secondary metabolic process"/>
    <property type="evidence" value="ECO:0007669"/>
    <property type="project" value="TreeGrafter"/>
</dbReference>
<dbReference type="GO" id="GO:0016787">
    <property type="term" value="F:hydrolase activity"/>
    <property type="evidence" value="ECO:0007669"/>
    <property type="project" value="InterPro"/>
</dbReference>
<evidence type="ECO:0000313" key="3">
    <source>
        <dbReference type="EMBL" id="BCJ69085.1"/>
    </source>
</evidence>
<reference evidence="3" key="1">
    <citation type="submission" date="2020-08" db="EMBL/GenBank/DDBJ databases">
        <title>Whole genome shotgun sequence of Polymorphospora rubra NBRC 101157.</title>
        <authorList>
            <person name="Komaki H."/>
            <person name="Tamura T."/>
        </authorList>
    </citation>
    <scope>NUCLEOTIDE SEQUENCE</scope>
    <source>
        <strain evidence="3">NBRC 101157</strain>
    </source>
</reference>